<dbReference type="InterPro" id="IPR033121">
    <property type="entry name" value="PEPTIDASE_A1"/>
</dbReference>
<dbReference type="GO" id="GO:0006508">
    <property type="term" value="P:proteolysis"/>
    <property type="evidence" value="ECO:0007669"/>
    <property type="project" value="UniProtKB-KW"/>
</dbReference>
<reference evidence="6" key="1">
    <citation type="submission" date="2021-02" db="EMBL/GenBank/DDBJ databases">
        <authorList>
            <person name="Syme A R."/>
            <person name="Syme A R."/>
            <person name="Moolhuijzen P."/>
        </authorList>
    </citation>
    <scope>NUCLEOTIDE SEQUENCE</scope>
    <source>
        <strain evidence="6">W1-1</strain>
    </source>
</reference>
<keyword evidence="2 6" id="KW-0645">Protease</keyword>
<dbReference type="CDD" id="cd06097">
    <property type="entry name" value="Aspergillopepsin_like"/>
    <property type="match status" value="1"/>
</dbReference>
<dbReference type="SUPFAM" id="SSF50630">
    <property type="entry name" value="Acid proteases"/>
    <property type="match status" value="1"/>
</dbReference>
<name>A0A6S6VZY8_9PLEO</name>
<protein>
    <submittedName>
        <fullName evidence="6">Aspartic protease pepB</fullName>
    </submittedName>
</protein>
<dbReference type="Gene3D" id="2.40.70.10">
    <property type="entry name" value="Acid Proteases"/>
    <property type="match status" value="2"/>
</dbReference>
<evidence type="ECO:0000256" key="1">
    <source>
        <dbReference type="ARBA" id="ARBA00007447"/>
    </source>
</evidence>
<dbReference type="GO" id="GO:0004190">
    <property type="term" value="F:aspartic-type endopeptidase activity"/>
    <property type="evidence" value="ECO:0007669"/>
    <property type="project" value="UniProtKB-KW"/>
</dbReference>
<keyword evidence="3" id="KW-0064">Aspartyl protease</keyword>
<proteinExistence type="inferred from homology"/>
<feature type="active site" evidence="5">
    <location>
        <position position="294"/>
    </location>
</feature>
<dbReference type="PANTHER" id="PTHR47966:SF2">
    <property type="entry name" value="ASPERGILLOPEPSIN-1-RELATED"/>
    <property type="match status" value="1"/>
</dbReference>
<dbReference type="Pfam" id="PF00026">
    <property type="entry name" value="Asp"/>
    <property type="match status" value="1"/>
</dbReference>
<accession>A0A6S6VZY8</accession>
<feature type="active site" evidence="5">
    <location>
        <position position="113"/>
    </location>
</feature>
<gene>
    <name evidence="6" type="ORF">PTTW11_04736</name>
</gene>
<evidence type="ECO:0000256" key="5">
    <source>
        <dbReference type="PIRSR" id="PIRSR601461-1"/>
    </source>
</evidence>
<evidence type="ECO:0000256" key="2">
    <source>
        <dbReference type="ARBA" id="ARBA00022670"/>
    </source>
</evidence>
<dbReference type="InterPro" id="IPR001461">
    <property type="entry name" value="Aspartic_peptidase_A1"/>
</dbReference>
<dbReference type="FunFam" id="2.40.70.10:FF:000026">
    <property type="entry name" value="Endothiapepsin"/>
    <property type="match status" value="1"/>
</dbReference>
<dbReference type="AlphaFoldDB" id="A0A6S6VZY8"/>
<evidence type="ECO:0000256" key="4">
    <source>
        <dbReference type="ARBA" id="ARBA00022801"/>
    </source>
</evidence>
<dbReference type="PANTHER" id="PTHR47966">
    <property type="entry name" value="BETA-SITE APP-CLEAVING ENZYME, ISOFORM A-RELATED"/>
    <property type="match status" value="1"/>
</dbReference>
<organism evidence="6 7">
    <name type="scientific">Pyrenophora teres f. teres</name>
    <dbReference type="NCBI Taxonomy" id="97479"/>
    <lineage>
        <taxon>Eukaryota</taxon>
        <taxon>Fungi</taxon>
        <taxon>Dikarya</taxon>
        <taxon>Ascomycota</taxon>
        <taxon>Pezizomycotina</taxon>
        <taxon>Dothideomycetes</taxon>
        <taxon>Pleosporomycetidae</taxon>
        <taxon>Pleosporales</taxon>
        <taxon>Pleosporineae</taxon>
        <taxon>Pleosporaceae</taxon>
        <taxon>Pyrenophora</taxon>
    </lineage>
</organism>
<dbReference type="PROSITE" id="PS51767">
    <property type="entry name" value="PEPTIDASE_A1"/>
    <property type="match status" value="1"/>
</dbReference>
<evidence type="ECO:0000313" key="6">
    <source>
        <dbReference type="EMBL" id="CAE7031101.1"/>
    </source>
</evidence>
<evidence type="ECO:0000313" key="7">
    <source>
        <dbReference type="Proteomes" id="UP000472372"/>
    </source>
</evidence>
<dbReference type="EMBL" id="HG992980">
    <property type="protein sequence ID" value="CAE7031101.1"/>
    <property type="molecule type" value="Genomic_DNA"/>
</dbReference>
<comment type="similarity">
    <text evidence="1">Belongs to the peptidase A1 family.</text>
</comment>
<dbReference type="InterPro" id="IPR034163">
    <property type="entry name" value="Aspergillopepsin-like_cat_dom"/>
</dbReference>
<keyword evidence="4" id="KW-0378">Hydrolase</keyword>
<dbReference type="PRINTS" id="PR00792">
    <property type="entry name" value="PEPSIN"/>
</dbReference>
<sequence length="410" mass="43236">MLSLAQITAILVFTGAVVASPVEIDKRSAFTVEQVPGSTYHKNGPEQIIKALRKYGKKVPAYLIKAAEDTASNAVISTAAVNGVAPATSEDALDTSYLTPVNVGGTVLQMQLDTGSPDLWVYSSLQSPTVLRGHDFYTVNPAKILSGATWDIDYDDGSRAFGKVYIDTVTIGGITATSQAVEAAITVSGNINDDVNIDGLVGLAFSTGNTVKPKIQKTFFDNIKSQLTKPLFAVQLKYRGAGTFQFGFIDSTKYTGPITYAPVDSSDGNWIFTASGYSIGSGATTQRPITTLVDTGTTLVFLDDSIVKDYYSHVSGSQNSEAAGGYIVPCSATLPNFSIVVAGVKQTIPGTHIKWGENIGGTCFGGIQNRGSLDGPILGDIFLKSKYIIFDESTGSPRVGFGQQVGIPSS</sequence>
<evidence type="ECO:0000256" key="3">
    <source>
        <dbReference type="ARBA" id="ARBA00022750"/>
    </source>
</evidence>
<dbReference type="Proteomes" id="UP000472372">
    <property type="component" value="Chromosome 4"/>
</dbReference>
<dbReference type="InterPro" id="IPR021109">
    <property type="entry name" value="Peptidase_aspartic_dom_sf"/>
</dbReference>